<comment type="similarity">
    <text evidence="1">Belongs to the UPF0065 (bug) family.</text>
</comment>
<evidence type="ECO:0000313" key="2">
    <source>
        <dbReference type="EMBL" id="MDC7785031.1"/>
    </source>
</evidence>
<proteinExistence type="inferred from homology"/>
<dbReference type="EMBL" id="JAQQLI010000005">
    <property type="protein sequence ID" value="MDC7785031.1"/>
    <property type="molecule type" value="Genomic_DNA"/>
</dbReference>
<reference evidence="2" key="2">
    <citation type="submission" date="2023-02" db="EMBL/GenBank/DDBJ databases">
        <authorList>
            <person name="Rayyan A."/>
            <person name="Meyer T."/>
            <person name="Kyndt J.A."/>
        </authorList>
    </citation>
    <scope>NUCLEOTIDE SEQUENCE</scope>
    <source>
        <strain evidence="2">DSM 9987</strain>
    </source>
</reference>
<reference evidence="2" key="1">
    <citation type="journal article" date="2023" name="Microbiol Resour">
        <title>Genome Sequences of Rhodoplanes serenus and Two Thermotolerant Strains, Rhodoplanes tepidamans and 'Rhodoplanes cryptolactis,' Further Refine the Genus.</title>
        <authorList>
            <person name="Rayyan A.A."/>
            <person name="Kyndt J.A."/>
        </authorList>
    </citation>
    <scope>NUCLEOTIDE SEQUENCE</scope>
    <source>
        <strain evidence="2">DSM 9987</strain>
    </source>
</reference>
<dbReference type="PANTHER" id="PTHR42928">
    <property type="entry name" value="TRICARBOXYLATE-BINDING PROTEIN"/>
    <property type="match status" value="1"/>
</dbReference>
<dbReference type="InterPro" id="IPR042100">
    <property type="entry name" value="Bug_dom1"/>
</dbReference>
<dbReference type="Gene3D" id="3.40.190.150">
    <property type="entry name" value="Bordetella uptake gene, domain 1"/>
    <property type="match status" value="1"/>
</dbReference>
<name>A0ABT5J6L9_RHOTP</name>
<dbReference type="InterPro" id="IPR005064">
    <property type="entry name" value="BUG"/>
</dbReference>
<dbReference type="Proteomes" id="UP001165652">
    <property type="component" value="Unassembled WGS sequence"/>
</dbReference>
<dbReference type="Pfam" id="PF03401">
    <property type="entry name" value="TctC"/>
    <property type="match status" value="1"/>
</dbReference>
<evidence type="ECO:0000256" key="1">
    <source>
        <dbReference type="ARBA" id="ARBA00006987"/>
    </source>
</evidence>
<dbReference type="Gene3D" id="3.40.190.10">
    <property type="entry name" value="Periplasmic binding protein-like II"/>
    <property type="match status" value="1"/>
</dbReference>
<dbReference type="CDD" id="cd13578">
    <property type="entry name" value="PBP2_Bug27"/>
    <property type="match status" value="1"/>
</dbReference>
<dbReference type="SUPFAM" id="SSF53850">
    <property type="entry name" value="Periplasmic binding protein-like II"/>
    <property type="match status" value="1"/>
</dbReference>
<sequence>MNRRKVLIDLVGLAAAAALPQAVRAEAAYPSRLVTVICPFPAGGAADVFTRMVAEHLAATWSQPFVVENQPGGGGIIGMTRVARATPDGYTLTLSSTGPLAVNETLYGEKLSYRTLRDFAPIYQLTITPNVLVVNPKRLPDVKTVADLIAHLRANPGKLSFGSAGIGTSQHLAGEYLQQITGTSMQHVPYRGTSLMLNDLIGGQIDLGFENTGPALPHIRSGALRALGFATAQRLPIDPDLPTIAETLPGFEATAWHGYLAPAATPRPIVDRLAKEMKAFANKPEVIRKCADLGAIVQTDSSPDAFARFIADETQRWRKVIEKANIKAG</sequence>
<accession>A0ABT5J6L9</accession>
<protein>
    <submittedName>
        <fullName evidence="2">Tripartite tricarboxylate transporter substrate binding protein</fullName>
    </submittedName>
</protein>
<comment type="caution">
    <text evidence="2">The sequence shown here is derived from an EMBL/GenBank/DDBJ whole genome shotgun (WGS) entry which is preliminary data.</text>
</comment>
<evidence type="ECO:0000313" key="3">
    <source>
        <dbReference type="Proteomes" id="UP001165652"/>
    </source>
</evidence>
<dbReference type="PANTHER" id="PTHR42928:SF5">
    <property type="entry name" value="BLR1237 PROTEIN"/>
    <property type="match status" value="1"/>
</dbReference>
<gene>
    <name evidence="2" type="ORF">PQJ73_04990</name>
</gene>
<dbReference type="RefSeq" id="WP_272775882.1">
    <property type="nucleotide sequence ID" value="NZ_JAQQLI010000005.1"/>
</dbReference>
<dbReference type="PIRSF" id="PIRSF017082">
    <property type="entry name" value="YflP"/>
    <property type="match status" value="1"/>
</dbReference>
<organism evidence="2 3">
    <name type="scientific">Rhodoplanes tepidamans</name>
    <name type="common">Rhodoplanes cryptolactis</name>
    <dbReference type="NCBI Taxonomy" id="200616"/>
    <lineage>
        <taxon>Bacteria</taxon>
        <taxon>Pseudomonadati</taxon>
        <taxon>Pseudomonadota</taxon>
        <taxon>Alphaproteobacteria</taxon>
        <taxon>Hyphomicrobiales</taxon>
        <taxon>Nitrobacteraceae</taxon>
        <taxon>Rhodoplanes</taxon>
    </lineage>
</organism>
<keyword evidence="3" id="KW-1185">Reference proteome</keyword>